<dbReference type="GO" id="GO:0006397">
    <property type="term" value="P:mRNA processing"/>
    <property type="evidence" value="ECO:0007669"/>
    <property type="project" value="UniProtKB-KW"/>
</dbReference>
<dbReference type="GO" id="GO:0008380">
    <property type="term" value="P:RNA splicing"/>
    <property type="evidence" value="ECO:0007669"/>
    <property type="project" value="UniProtKB-KW"/>
</dbReference>
<accession>A0A9R0EU25</accession>
<dbReference type="RefSeq" id="XP_050549313.1">
    <property type="nucleotide sequence ID" value="XM_050693356.1"/>
</dbReference>
<evidence type="ECO:0000256" key="5">
    <source>
        <dbReference type="ARBA" id="ARBA00022664"/>
    </source>
</evidence>
<keyword evidence="4" id="KW-0963">Cytoplasm</keyword>
<evidence type="ECO:0000313" key="12">
    <source>
        <dbReference type="Proteomes" id="UP000829999"/>
    </source>
</evidence>
<keyword evidence="8" id="KW-0539">Nucleus</keyword>
<feature type="compositionally biased region" description="Basic and acidic residues" evidence="11">
    <location>
        <begin position="215"/>
        <end position="227"/>
    </location>
</feature>
<dbReference type="OrthoDB" id="1906282at2759"/>
<dbReference type="GO" id="GO:0005737">
    <property type="term" value="C:cytoplasm"/>
    <property type="evidence" value="ECO:0007669"/>
    <property type="project" value="UniProtKB-SubCell"/>
</dbReference>
<feature type="region of interest" description="Disordered" evidence="11">
    <location>
        <begin position="203"/>
        <end position="227"/>
    </location>
</feature>
<protein>
    <recommendedName>
        <fullName evidence="9">U5 small nuclear ribonucleoprotein TSSC4</fullName>
    </recommendedName>
</protein>
<evidence type="ECO:0000313" key="13">
    <source>
        <dbReference type="RefSeq" id="XP_050549313.1"/>
    </source>
</evidence>
<evidence type="ECO:0000256" key="7">
    <source>
        <dbReference type="ARBA" id="ARBA00023187"/>
    </source>
</evidence>
<sequence length="227" mass="26385">MDYLRICYFVKINKKMTSFHDRQKSLFNTLKEAEDQYSFSKTNKATHQDYGTIDKYTYKKLKHEMKPFRGRESIYKKPQANIRECLRAKTIPDHIKNPQKYKYYSLADVTPEQMSDSTNTATALALIRELEEKEAATQKPMETDTDDGVFKKPTFCISSSMKKSPKPEQQEKPVFKSNKVVMPEYVVGVTKKKEKKVNLLKKEKSNNAASSGTKVELKLDHLFEDDE</sequence>
<dbReference type="GO" id="GO:0005681">
    <property type="term" value="C:spliceosomal complex"/>
    <property type="evidence" value="ECO:0007669"/>
    <property type="project" value="UniProtKB-KW"/>
</dbReference>
<comment type="subcellular location">
    <subcellularLocation>
        <location evidence="2">Cytoplasm</location>
    </subcellularLocation>
    <subcellularLocation>
        <location evidence="1">Nucleus</location>
    </subcellularLocation>
</comment>
<evidence type="ECO:0000256" key="6">
    <source>
        <dbReference type="ARBA" id="ARBA00022728"/>
    </source>
</evidence>
<comment type="function">
    <text evidence="10">Protein associated with the U5 snRNP, during its maturation and its post-splicing recycling and which is required for spliceosomal tri-snRNP complex assembly in the nucleus. Has a molecular sequestering activity and transiently hinders SNRNP200 binding sites for constitutive splicing factors that intervene later during the assembly of the spliceosome and splicing. Together with its molecular sequestering activity, may also function as a molecular adapter and placeholder, coordinating the assembly of the U5 snRNP and its association with the U4/U6 di-snRNP.</text>
</comment>
<keyword evidence="5" id="KW-0507">mRNA processing</keyword>
<comment type="similarity">
    <text evidence="3">Belongs to the TSSC4 family.</text>
</comment>
<evidence type="ECO:0000256" key="3">
    <source>
        <dbReference type="ARBA" id="ARBA00010362"/>
    </source>
</evidence>
<evidence type="ECO:0000256" key="1">
    <source>
        <dbReference type="ARBA" id="ARBA00004123"/>
    </source>
</evidence>
<evidence type="ECO:0000256" key="2">
    <source>
        <dbReference type="ARBA" id="ARBA00004496"/>
    </source>
</evidence>
<dbReference type="AlphaFoldDB" id="A0A9R0EU25"/>
<evidence type="ECO:0000256" key="8">
    <source>
        <dbReference type="ARBA" id="ARBA00023242"/>
    </source>
</evidence>
<keyword evidence="7" id="KW-0508">mRNA splicing</keyword>
<evidence type="ECO:0000256" key="11">
    <source>
        <dbReference type="SAM" id="MobiDB-lite"/>
    </source>
</evidence>
<name>A0A9R0EU25_SPOFR</name>
<dbReference type="GeneID" id="118272522"/>
<dbReference type="PANTHER" id="PTHR13445">
    <property type="entry name" value="TUMOR SUPPRESSING SUBTRANSFERABLE CANDIDATE 4 TSSC4"/>
    <property type="match status" value="1"/>
</dbReference>
<dbReference type="InterPro" id="IPR029338">
    <property type="entry name" value="TSSC4"/>
</dbReference>
<dbReference type="Pfam" id="PF15264">
    <property type="entry name" value="TSSC4"/>
    <property type="match status" value="1"/>
</dbReference>
<keyword evidence="12" id="KW-1185">Reference proteome</keyword>
<reference evidence="13" key="1">
    <citation type="submission" date="2025-08" db="UniProtKB">
        <authorList>
            <consortium name="RefSeq"/>
        </authorList>
    </citation>
    <scope>IDENTIFICATION</scope>
    <source>
        <tissue evidence="13">Whole larval tissue</tissue>
    </source>
</reference>
<keyword evidence="6" id="KW-0747">Spliceosome</keyword>
<dbReference type="Proteomes" id="UP000829999">
    <property type="component" value="Chromosome 4"/>
</dbReference>
<evidence type="ECO:0000256" key="4">
    <source>
        <dbReference type="ARBA" id="ARBA00022490"/>
    </source>
</evidence>
<evidence type="ECO:0000256" key="9">
    <source>
        <dbReference type="ARBA" id="ARBA00035304"/>
    </source>
</evidence>
<dbReference type="PANTHER" id="PTHR13445:SF3">
    <property type="entry name" value="U5 SMALL NUCLEAR RIBONUCLEOPROTEIN TSSC4"/>
    <property type="match status" value="1"/>
</dbReference>
<organism evidence="12 13">
    <name type="scientific">Spodoptera frugiperda</name>
    <name type="common">Fall armyworm</name>
    <dbReference type="NCBI Taxonomy" id="7108"/>
    <lineage>
        <taxon>Eukaryota</taxon>
        <taxon>Metazoa</taxon>
        <taxon>Ecdysozoa</taxon>
        <taxon>Arthropoda</taxon>
        <taxon>Hexapoda</taxon>
        <taxon>Insecta</taxon>
        <taxon>Pterygota</taxon>
        <taxon>Neoptera</taxon>
        <taxon>Endopterygota</taxon>
        <taxon>Lepidoptera</taxon>
        <taxon>Glossata</taxon>
        <taxon>Ditrysia</taxon>
        <taxon>Noctuoidea</taxon>
        <taxon>Noctuidae</taxon>
        <taxon>Amphipyrinae</taxon>
        <taxon>Spodoptera</taxon>
    </lineage>
</organism>
<proteinExistence type="inferred from homology"/>
<gene>
    <name evidence="13" type="primary">LOC118272522</name>
</gene>
<evidence type="ECO:0000256" key="10">
    <source>
        <dbReference type="ARBA" id="ARBA00045970"/>
    </source>
</evidence>